<dbReference type="GeneID" id="109475573"/>
<evidence type="ECO:0000256" key="10">
    <source>
        <dbReference type="SAM" id="MobiDB-lite"/>
    </source>
</evidence>
<evidence type="ECO:0000256" key="7">
    <source>
        <dbReference type="ARBA" id="ARBA00023163"/>
    </source>
</evidence>
<dbReference type="Proteomes" id="UP000515135">
    <property type="component" value="Unplaced"/>
</dbReference>
<dbReference type="FunFam" id="3.30.160.60:FF:001289">
    <property type="entry name" value="Zinc finger protein 574"/>
    <property type="match status" value="1"/>
</dbReference>
<sequence>MKQTPKFCLRLHRVSRHGLGVGPVKCKHCDYTTISKNSLSRHMKSDHGIETKQCWYCHHYWGTKEAMETHHQTCKYKGEFPCEECSFTSTSKCKLMTHMRKMHGKGRSHELCHHCGKICYGPKALEQHMFTHLPHKPFRCPYESCKYETLYKGNLPAHLLIHTGEKPYRCDVCSSSFAQKSNLKTHMKKHYRDGTFKPRTKGRAIGTGGKRKRRKKKEEMTLEKDSEDEVKTATGHLIGSEESHLIGSQESHQIGSDD</sequence>
<evidence type="ECO:0000313" key="14">
    <source>
        <dbReference type="RefSeq" id="XP_019631814.1"/>
    </source>
</evidence>
<keyword evidence="8" id="KW-0539">Nucleus</keyword>
<comment type="subcellular location">
    <subcellularLocation>
        <location evidence="1">Nucleus</location>
    </subcellularLocation>
</comment>
<dbReference type="PANTHER" id="PTHR24403:SF109">
    <property type="entry name" value="ZINC FINGER PROTEIN 845-LIKE"/>
    <property type="match status" value="1"/>
</dbReference>
<dbReference type="RefSeq" id="XP_019631813.1">
    <property type="nucleotide sequence ID" value="XM_019776254.1"/>
</dbReference>
<keyword evidence="2" id="KW-0479">Metal-binding</keyword>
<dbReference type="GO" id="GO:0008270">
    <property type="term" value="F:zinc ion binding"/>
    <property type="evidence" value="ECO:0007669"/>
    <property type="project" value="UniProtKB-KW"/>
</dbReference>
<dbReference type="InterPro" id="IPR050688">
    <property type="entry name" value="Zinc_finger/UBP_domain"/>
</dbReference>
<evidence type="ECO:0000313" key="13">
    <source>
        <dbReference type="RefSeq" id="XP_019631813.1"/>
    </source>
</evidence>
<dbReference type="KEGG" id="bbel:109475573"/>
<organism evidence="12 14">
    <name type="scientific">Branchiostoma belcheri</name>
    <name type="common">Amphioxus</name>
    <dbReference type="NCBI Taxonomy" id="7741"/>
    <lineage>
        <taxon>Eukaryota</taxon>
        <taxon>Metazoa</taxon>
        <taxon>Chordata</taxon>
        <taxon>Cephalochordata</taxon>
        <taxon>Leptocardii</taxon>
        <taxon>Amphioxiformes</taxon>
        <taxon>Branchiostomatidae</taxon>
        <taxon>Branchiostoma</taxon>
    </lineage>
</organism>
<evidence type="ECO:0000259" key="11">
    <source>
        <dbReference type="PROSITE" id="PS50157"/>
    </source>
</evidence>
<feature type="compositionally biased region" description="Polar residues" evidence="10">
    <location>
        <begin position="246"/>
        <end position="258"/>
    </location>
</feature>
<evidence type="ECO:0000256" key="1">
    <source>
        <dbReference type="ARBA" id="ARBA00004123"/>
    </source>
</evidence>
<proteinExistence type="predicted"/>
<keyword evidence="7" id="KW-0804">Transcription</keyword>
<dbReference type="SMART" id="SM00355">
    <property type="entry name" value="ZnF_C2H2"/>
    <property type="match status" value="5"/>
</dbReference>
<dbReference type="OrthoDB" id="3561125at2759"/>
<reference evidence="13 14" key="1">
    <citation type="submission" date="2025-04" db="UniProtKB">
        <authorList>
            <consortium name="RefSeq"/>
        </authorList>
    </citation>
    <scope>IDENTIFICATION</scope>
    <source>
        <tissue evidence="13 14">Gonad</tissue>
    </source>
</reference>
<feature type="region of interest" description="Disordered" evidence="10">
    <location>
        <begin position="193"/>
        <end position="258"/>
    </location>
</feature>
<name>A0A6P4ZD49_BRABE</name>
<keyword evidence="6" id="KW-0805">Transcription regulation</keyword>
<dbReference type="AlphaFoldDB" id="A0A6P4ZD49"/>
<dbReference type="InterPro" id="IPR013087">
    <property type="entry name" value="Znf_C2H2_type"/>
</dbReference>
<dbReference type="PROSITE" id="PS50157">
    <property type="entry name" value="ZINC_FINGER_C2H2_2"/>
    <property type="match status" value="4"/>
</dbReference>
<evidence type="ECO:0000256" key="4">
    <source>
        <dbReference type="ARBA" id="ARBA00022771"/>
    </source>
</evidence>
<evidence type="ECO:0000256" key="8">
    <source>
        <dbReference type="ARBA" id="ARBA00023242"/>
    </source>
</evidence>
<dbReference type="Pfam" id="PF00096">
    <property type="entry name" value="zf-C2H2"/>
    <property type="match status" value="2"/>
</dbReference>
<evidence type="ECO:0000256" key="2">
    <source>
        <dbReference type="ARBA" id="ARBA00022723"/>
    </source>
</evidence>
<feature type="domain" description="C2H2-type" evidence="11">
    <location>
        <begin position="110"/>
        <end position="137"/>
    </location>
</feature>
<accession>A0A6P4ZD49</accession>
<dbReference type="GO" id="GO:0045944">
    <property type="term" value="P:positive regulation of transcription by RNA polymerase II"/>
    <property type="evidence" value="ECO:0007669"/>
    <property type="project" value="TreeGrafter"/>
</dbReference>
<evidence type="ECO:0000256" key="6">
    <source>
        <dbReference type="ARBA" id="ARBA00023015"/>
    </source>
</evidence>
<evidence type="ECO:0000256" key="9">
    <source>
        <dbReference type="PROSITE-ProRule" id="PRU00042"/>
    </source>
</evidence>
<dbReference type="SUPFAM" id="SSF57667">
    <property type="entry name" value="beta-beta-alpha zinc fingers"/>
    <property type="match status" value="3"/>
</dbReference>
<dbReference type="InterPro" id="IPR036236">
    <property type="entry name" value="Znf_C2H2_sf"/>
</dbReference>
<keyword evidence="4 9" id="KW-0863">Zinc-finger</keyword>
<dbReference type="PANTHER" id="PTHR24403">
    <property type="entry name" value="ZINC FINGER PROTEIN"/>
    <property type="match status" value="1"/>
</dbReference>
<evidence type="ECO:0000256" key="3">
    <source>
        <dbReference type="ARBA" id="ARBA00022737"/>
    </source>
</evidence>
<feature type="domain" description="C2H2-type" evidence="11">
    <location>
        <begin position="80"/>
        <end position="108"/>
    </location>
</feature>
<evidence type="ECO:0000256" key="5">
    <source>
        <dbReference type="ARBA" id="ARBA00022833"/>
    </source>
</evidence>
<dbReference type="PROSITE" id="PS00028">
    <property type="entry name" value="ZINC_FINGER_C2H2_1"/>
    <property type="match status" value="2"/>
</dbReference>
<feature type="domain" description="C2H2-type" evidence="11">
    <location>
        <begin position="138"/>
        <end position="167"/>
    </location>
</feature>
<dbReference type="GO" id="GO:0005634">
    <property type="term" value="C:nucleus"/>
    <property type="evidence" value="ECO:0007669"/>
    <property type="project" value="UniProtKB-SubCell"/>
</dbReference>
<keyword evidence="3" id="KW-0677">Repeat</keyword>
<dbReference type="Gene3D" id="3.30.160.60">
    <property type="entry name" value="Classic Zinc Finger"/>
    <property type="match status" value="3"/>
</dbReference>
<gene>
    <name evidence="13 14" type="primary">LOC109475573</name>
</gene>
<keyword evidence="5" id="KW-0862">Zinc</keyword>
<evidence type="ECO:0000313" key="12">
    <source>
        <dbReference type="Proteomes" id="UP000515135"/>
    </source>
</evidence>
<feature type="domain" description="C2H2-type" evidence="11">
    <location>
        <begin position="168"/>
        <end position="195"/>
    </location>
</feature>
<protein>
    <submittedName>
        <fullName evidence="13 14">Gastrula zinc finger protein XlCGF52.1-like</fullName>
    </submittedName>
</protein>
<keyword evidence="12" id="KW-1185">Reference proteome</keyword>
<dbReference type="RefSeq" id="XP_019631814.1">
    <property type="nucleotide sequence ID" value="XM_019776255.1"/>
</dbReference>